<evidence type="ECO:0000313" key="2">
    <source>
        <dbReference type="Proteomes" id="UP000008957"/>
    </source>
</evidence>
<organism evidence="1 2">
    <name type="scientific">Fretibacterium fastidiosum</name>
    <dbReference type="NCBI Taxonomy" id="651822"/>
    <lineage>
        <taxon>Bacteria</taxon>
        <taxon>Thermotogati</taxon>
        <taxon>Synergistota</taxon>
        <taxon>Synergistia</taxon>
        <taxon>Synergistales</taxon>
        <taxon>Aminobacteriaceae</taxon>
        <taxon>Fretibacterium</taxon>
    </lineage>
</organism>
<protein>
    <submittedName>
        <fullName evidence="1">Uncharacterized protein</fullName>
    </submittedName>
</protein>
<dbReference type="Proteomes" id="UP000008957">
    <property type="component" value="Chromosome"/>
</dbReference>
<dbReference type="KEGG" id="sbr:SY1_01550"/>
<dbReference type="EMBL" id="FP929056">
    <property type="protein sequence ID" value="CBL27706.1"/>
    <property type="molecule type" value="Genomic_DNA"/>
</dbReference>
<sequence length="14" mass="1439">MAVSSCVGGSLLEW</sequence>
<reference evidence="1 2" key="2">
    <citation type="submission" date="2010-03" db="EMBL/GenBank/DDBJ databases">
        <authorList>
            <person name="Pajon A."/>
        </authorList>
    </citation>
    <scope>NUCLEOTIDE SEQUENCE [LARGE SCALE GENOMIC DNA]</scope>
    <source>
        <strain evidence="1 2">SGP1</strain>
    </source>
</reference>
<reference evidence="2" key="1">
    <citation type="submission" date="2010-03" db="EMBL/GenBank/DDBJ databases">
        <title>The genome sequence of Synergistetes sp. SGP1.</title>
        <authorList>
            <consortium name="metaHIT consortium -- http://www.metahit.eu/"/>
            <person name="Pajon A."/>
            <person name="Turner K."/>
            <person name="Parkhill J."/>
            <person name="Wade W."/>
            <person name="Vartoukian S."/>
        </authorList>
    </citation>
    <scope>NUCLEOTIDE SEQUENCE [LARGE SCALE GENOMIC DNA]</scope>
    <source>
        <strain evidence="2">SGP1</strain>
    </source>
</reference>
<keyword evidence="2" id="KW-1185">Reference proteome</keyword>
<accession>A0AB94IVC3</accession>
<proteinExistence type="predicted"/>
<name>A0AB94IVC3_9BACT</name>
<gene>
    <name evidence="1" type="ORF">SY1_01550</name>
</gene>
<evidence type="ECO:0000313" key="1">
    <source>
        <dbReference type="EMBL" id="CBL27706.1"/>
    </source>
</evidence>